<organism evidence="2 3">
    <name type="scientific">Ooceraea biroi</name>
    <name type="common">Clonal raider ant</name>
    <name type="synonym">Cerapachys biroi</name>
    <dbReference type="NCBI Taxonomy" id="2015173"/>
    <lineage>
        <taxon>Eukaryota</taxon>
        <taxon>Metazoa</taxon>
        <taxon>Ecdysozoa</taxon>
        <taxon>Arthropoda</taxon>
        <taxon>Hexapoda</taxon>
        <taxon>Insecta</taxon>
        <taxon>Pterygota</taxon>
        <taxon>Neoptera</taxon>
        <taxon>Endopterygota</taxon>
        <taxon>Hymenoptera</taxon>
        <taxon>Apocrita</taxon>
        <taxon>Aculeata</taxon>
        <taxon>Formicoidea</taxon>
        <taxon>Formicidae</taxon>
        <taxon>Dorylinae</taxon>
        <taxon>Ooceraea</taxon>
    </lineage>
</organism>
<evidence type="ECO:0000313" key="3">
    <source>
        <dbReference type="Proteomes" id="UP000279307"/>
    </source>
</evidence>
<evidence type="ECO:0000313" key="2">
    <source>
        <dbReference type="EMBL" id="RLU19029.1"/>
    </source>
</evidence>
<dbReference type="EMBL" id="QOIP01000009">
    <property type="protein sequence ID" value="RLU19029.1"/>
    <property type="molecule type" value="Genomic_DNA"/>
</dbReference>
<dbReference type="GO" id="GO:0071897">
    <property type="term" value="P:DNA biosynthetic process"/>
    <property type="evidence" value="ECO:0007669"/>
    <property type="project" value="UniProtKB-ARBA"/>
</dbReference>
<dbReference type="OrthoDB" id="7553681at2759"/>
<dbReference type="CDD" id="cd01644">
    <property type="entry name" value="RT_pepA17"/>
    <property type="match status" value="1"/>
</dbReference>
<name>A0A3L8DGI9_OOCBI</name>
<dbReference type="AlphaFoldDB" id="A0A3L8DGI9"/>
<dbReference type="InterPro" id="IPR040676">
    <property type="entry name" value="DUF5641"/>
</dbReference>
<sequence>MNEYLKLNHMSRITEGATISNPIYLPHHGVYRESSTTTKLRVVFDASAKTTSGISLNDTLMVGANMQDNIIYIILRFRLHAIAIVTDLQKMYRQILVRQQDRDYQRIVWRFSVDDPIEEFQLNTVTYGQACAAFLAVRCVRRLAGSGAHKFSRASRVLLDDLYVDDVVTGVETEVEAIELVSQLKMLLRSGGFEAHKWHSNHPNILPVKPAADRIDGSSIVPIEATAIKLLGLSWHPQQDMLQFSIEPIVDSVATKRKVLSIIAKLFDPLGLISPIHIRAKLIIQETWSAGLEWDEPLTDGLLQAWNSYIDDLREIHAIRIPRPVRSADKTNLRLHAFCDASIRAYGACIYIQAVNEDGDSSSSLLCSKSRVAPIKNKTVTLPKLELCGAVVLVRLFQSVTRALKIEFSEVHAWSDSTIALAWISGDPSRQRTFVSNLTAEIQSILPSKHWHHVRGSENPADLISRGTSIRNLKKCTTWWEGPKWLSTFTSYERASIRIKKAIKSSSKVSSLNPFIDDEGLLRVGGRIQNSRLTFAKKHPILLPSNSKFTRLLFKQEHCRLLHLPASSTDLQPLTPAHFLIGEPLTALPDNDVTDVPINRLDRWQMLQRITQNFWNRWNKEYLTSLQGRTKWTTEQINLAIDDIVLLQDNNAPPLKWKLGRVIEIHKGADDKVRVVTLKTATGNCKRAINKLCKLPKGDY</sequence>
<gene>
    <name evidence="2" type="ORF">DMN91_009387</name>
</gene>
<dbReference type="InterPro" id="IPR043502">
    <property type="entry name" value="DNA/RNA_pol_sf"/>
</dbReference>
<dbReference type="Pfam" id="PF05380">
    <property type="entry name" value="Peptidase_A17"/>
    <property type="match status" value="1"/>
</dbReference>
<protein>
    <recommendedName>
        <fullName evidence="1">DUF5641 domain-containing protein</fullName>
    </recommendedName>
</protein>
<dbReference type="InterPro" id="IPR008042">
    <property type="entry name" value="Retrotrans_Pao"/>
</dbReference>
<accession>A0A3L8DGI9</accession>
<dbReference type="PANTHER" id="PTHR47331">
    <property type="entry name" value="PHD-TYPE DOMAIN-CONTAINING PROTEIN"/>
    <property type="match status" value="1"/>
</dbReference>
<evidence type="ECO:0000259" key="1">
    <source>
        <dbReference type="Pfam" id="PF18701"/>
    </source>
</evidence>
<dbReference type="PANTHER" id="PTHR47331:SF4">
    <property type="entry name" value="PEPTIDASE S1 DOMAIN-CONTAINING PROTEIN"/>
    <property type="match status" value="1"/>
</dbReference>
<reference evidence="2 3" key="1">
    <citation type="journal article" date="2018" name="Genome Res.">
        <title>The genomic architecture and molecular evolution of ant odorant receptors.</title>
        <authorList>
            <person name="McKenzie S.K."/>
            <person name="Kronauer D.J.C."/>
        </authorList>
    </citation>
    <scope>NUCLEOTIDE SEQUENCE [LARGE SCALE GENOMIC DNA]</scope>
    <source>
        <strain evidence="2">Clonal line C1</strain>
    </source>
</reference>
<comment type="caution">
    <text evidence="2">The sequence shown here is derived from an EMBL/GenBank/DDBJ whole genome shotgun (WGS) entry which is preliminary data.</text>
</comment>
<feature type="domain" description="DUF5641" evidence="1">
    <location>
        <begin position="602"/>
        <end position="695"/>
    </location>
</feature>
<dbReference type="SUPFAM" id="SSF56672">
    <property type="entry name" value="DNA/RNA polymerases"/>
    <property type="match status" value="1"/>
</dbReference>
<dbReference type="Pfam" id="PF18701">
    <property type="entry name" value="DUF5641"/>
    <property type="match status" value="1"/>
</dbReference>
<dbReference type="Proteomes" id="UP000279307">
    <property type="component" value="Chromosome 9"/>
</dbReference>
<proteinExistence type="predicted"/>